<dbReference type="SUPFAM" id="SSF52047">
    <property type="entry name" value="RNI-like"/>
    <property type="match status" value="1"/>
</dbReference>
<evidence type="ECO:0000259" key="1">
    <source>
        <dbReference type="SMART" id="SM00579"/>
    </source>
</evidence>
<proteinExistence type="predicted"/>
<name>A0A835QUB5_VANPL</name>
<accession>A0A835QUB5</accession>
<dbReference type="AlphaFoldDB" id="A0A835QUB5"/>
<dbReference type="PANTHER" id="PTHR34145">
    <property type="entry name" value="OS02G0105600 PROTEIN"/>
    <property type="match status" value="1"/>
</dbReference>
<comment type="caution">
    <text evidence="2">The sequence shown here is derived from an EMBL/GenBank/DDBJ whole genome shotgun (WGS) entry which is preliminary data.</text>
</comment>
<feature type="domain" description="FBD" evidence="1">
    <location>
        <begin position="351"/>
        <end position="430"/>
    </location>
</feature>
<gene>
    <name evidence="2" type="ORF">HPP92_014112</name>
</gene>
<dbReference type="InterPro" id="IPR032675">
    <property type="entry name" value="LRR_dom_sf"/>
</dbReference>
<dbReference type="PANTHER" id="PTHR34145:SF65">
    <property type="entry name" value="FBD DOMAIN-CONTAINING PROTEIN"/>
    <property type="match status" value="1"/>
</dbReference>
<keyword evidence="3" id="KW-1185">Reference proteome</keyword>
<dbReference type="EMBL" id="JADCNL010000006">
    <property type="protein sequence ID" value="KAG0477271.1"/>
    <property type="molecule type" value="Genomic_DNA"/>
</dbReference>
<dbReference type="SMART" id="SM00579">
    <property type="entry name" value="FBD"/>
    <property type="match status" value="1"/>
</dbReference>
<dbReference type="Pfam" id="PF23622">
    <property type="entry name" value="LRR_At1g61320_AtMIF1"/>
    <property type="match status" value="1"/>
</dbReference>
<protein>
    <recommendedName>
        <fullName evidence="1">FBD domain-containing protein</fullName>
    </recommendedName>
</protein>
<dbReference type="Proteomes" id="UP000636800">
    <property type="component" value="Chromosome 6"/>
</dbReference>
<evidence type="ECO:0000313" key="3">
    <source>
        <dbReference type="Proteomes" id="UP000636800"/>
    </source>
</evidence>
<reference evidence="2 3" key="1">
    <citation type="journal article" date="2020" name="Nat. Food">
        <title>A phased Vanilla planifolia genome enables genetic improvement of flavour and production.</title>
        <authorList>
            <person name="Hasing T."/>
            <person name="Tang H."/>
            <person name="Brym M."/>
            <person name="Khazi F."/>
            <person name="Huang T."/>
            <person name="Chambers A.H."/>
        </authorList>
    </citation>
    <scope>NUCLEOTIDE SEQUENCE [LARGE SCALE GENOMIC DNA]</scope>
    <source>
        <tissue evidence="2">Leaf</tissue>
    </source>
</reference>
<dbReference type="Gene3D" id="3.80.10.10">
    <property type="entry name" value="Ribonuclease Inhibitor"/>
    <property type="match status" value="1"/>
</dbReference>
<sequence>MEGSDLSVPILNSFASLSISNVNIDFAEGNSAGDFTASLNQYLQSHGSNKITKFRISFAPLDAFAPDIENWIHSAVSRGVEDLFLDFSMGFDHNSEQYRTGMKPFKLPNSLFGCRTLICLTLSHSVFSPPAGFTGFENLKSLSLSYVNISEDMLQWTISSSPLLENLVIKNCGNLETLNVSSYSLQKLVLVAPYSNLYDIEITAPKLQSFIYYGEHIFGDAVFHPKNHFLDISSLTDAFISSMGLEFTEPEHDYIKLLSDLKQVKILTVCTATLLNVTTYGDHFGHENLPVVLGNLKELQLLVDNLNLSYIYGFFRYCPVPLLERLFIILPATFQVEEPASYGSTKVEEPSTVVFEHLQVIKVVNFEGCASEMRLLGFLLERAPVLESLVLVLPPRCREDKSELAIEQNNLYVQISLLSKASPAANVLLIHSTDDDESLKPTHTEYFSEFTGFPNA</sequence>
<organism evidence="2 3">
    <name type="scientific">Vanilla planifolia</name>
    <name type="common">Vanilla</name>
    <dbReference type="NCBI Taxonomy" id="51239"/>
    <lineage>
        <taxon>Eukaryota</taxon>
        <taxon>Viridiplantae</taxon>
        <taxon>Streptophyta</taxon>
        <taxon>Embryophyta</taxon>
        <taxon>Tracheophyta</taxon>
        <taxon>Spermatophyta</taxon>
        <taxon>Magnoliopsida</taxon>
        <taxon>Liliopsida</taxon>
        <taxon>Asparagales</taxon>
        <taxon>Orchidaceae</taxon>
        <taxon>Vanilloideae</taxon>
        <taxon>Vanilleae</taxon>
        <taxon>Vanilla</taxon>
    </lineage>
</organism>
<dbReference type="InterPro" id="IPR006566">
    <property type="entry name" value="FBD"/>
</dbReference>
<dbReference type="OrthoDB" id="771648at2759"/>
<evidence type="ECO:0000313" key="2">
    <source>
        <dbReference type="EMBL" id="KAG0477271.1"/>
    </source>
</evidence>
<dbReference type="InterPro" id="IPR055357">
    <property type="entry name" value="LRR_At1g61320_AtMIF1"/>
</dbReference>
<dbReference type="InterPro" id="IPR053772">
    <property type="entry name" value="At1g61320/At1g61330-like"/>
</dbReference>